<dbReference type="WBParaSite" id="Hba_00380">
    <property type="protein sequence ID" value="Hba_00380"/>
    <property type="gene ID" value="Hba_00380"/>
</dbReference>
<evidence type="ECO:0000256" key="4">
    <source>
        <dbReference type="RuleBase" id="RU363048"/>
    </source>
</evidence>
<keyword evidence="5" id="KW-0472">Membrane</keyword>
<dbReference type="InterPro" id="IPR027417">
    <property type="entry name" value="P-loop_NTPase"/>
</dbReference>
<feature type="domain" description="TIP49 P-loop" evidence="6">
    <location>
        <begin position="35"/>
        <end position="84"/>
    </location>
</feature>
<dbReference type="Gene3D" id="1.10.8.60">
    <property type="match status" value="1"/>
</dbReference>
<comment type="catalytic activity">
    <reaction evidence="4">
        <text>ATP + H2O = ADP + phosphate + H(+)</text>
        <dbReference type="Rhea" id="RHEA:13065"/>
        <dbReference type="ChEBI" id="CHEBI:15377"/>
        <dbReference type="ChEBI" id="CHEBI:15378"/>
        <dbReference type="ChEBI" id="CHEBI:30616"/>
        <dbReference type="ChEBI" id="CHEBI:43474"/>
        <dbReference type="ChEBI" id="CHEBI:456216"/>
        <dbReference type="EC" id="3.6.4.12"/>
    </reaction>
</comment>
<comment type="similarity">
    <text evidence="4">Belongs to the RuvB family.</text>
</comment>
<feature type="transmembrane region" description="Helical" evidence="5">
    <location>
        <begin position="25"/>
        <end position="46"/>
    </location>
</feature>
<dbReference type="InterPro" id="IPR041048">
    <property type="entry name" value="RuvB-like_C"/>
</dbReference>
<evidence type="ECO:0000256" key="5">
    <source>
        <dbReference type="SAM" id="Phobius"/>
    </source>
</evidence>
<proteinExistence type="inferred from homology"/>
<dbReference type="InterPro" id="IPR010339">
    <property type="entry name" value="TIP49_P-loop"/>
</dbReference>
<feature type="domain" description="RuvB-like AAA-lid" evidence="7">
    <location>
        <begin position="178"/>
        <end position="210"/>
    </location>
</feature>
<keyword evidence="4" id="KW-0539">Nucleus</keyword>
<dbReference type="GO" id="GO:0016887">
    <property type="term" value="F:ATP hydrolysis activity"/>
    <property type="evidence" value="ECO:0007669"/>
    <property type="project" value="RHEA"/>
</dbReference>
<reference evidence="9" key="1">
    <citation type="submission" date="2016-11" db="UniProtKB">
        <authorList>
            <consortium name="WormBaseParasite"/>
        </authorList>
    </citation>
    <scope>IDENTIFICATION</scope>
</reference>
<dbReference type="InterPro" id="IPR027238">
    <property type="entry name" value="RuvB-like"/>
</dbReference>
<dbReference type="AlphaFoldDB" id="A0A1I7W6X7"/>
<evidence type="ECO:0000256" key="3">
    <source>
        <dbReference type="ARBA" id="ARBA00022840"/>
    </source>
</evidence>
<evidence type="ECO:0000259" key="6">
    <source>
        <dbReference type="Pfam" id="PF06068"/>
    </source>
</evidence>
<sequence>MTVELEPSLNSTSSTKMVRIEEVNISSIILTLVVLLCGKTAIALAMAQELGDKMPFCPMVASEVYSSEVKKTEVLMENFRRAIGNIWPDIWISLNFIYKCYLCHACDIQIVLEQKSIMWLTTILTSLFQILTIPYHRGTEDFSPHGIPRDLLDRILIIPTRKYTREDIHAVSVHSLFIVALRSEAENVHLESDALDLLSNIGDRSSLRHVTSKSVPIYSLMPRPQLKFLEGLRTSKWIHIDLIDVKKDFQFKLLFTC</sequence>
<dbReference type="PANTHER" id="PTHR11093">
    <property type="entry name" value="RUVB-RELATED REPTIN AND PONTIN"/>
    <property type="match status" value="1"/>
</dbReference>
<keyword evidence="5" id="KW-1133">Transmembrane helix</keyword>
<accession>A0A1I7W6X7</accession>
<keyword evidence="4" id="KW-0804">Transcription</keyword>
<dbReference type="SUPFAM" id="SSF52540">
    <property type="entry name" value="P-loop containing nucleoside triphosphate hydrolases"/>
    <property type="match status" value="1"/>
</dbReference>
<evidence type="ECO:0000259" key="7">
    <source>
        <dbReference type="Pfam" id="PF17856"/>
    </source>
</evidence>
<name>A0A1I7W6X7_HETBA</name>
<keyword evidence="2 4" id="KW-0378">Hydrolase</keyword>
<feature type="domain" description="TIP49 P-loop" evidence="6">
    <location>
        <begin position="137"/>
        <end position="166"/>
    </location>
</feature>
<keyword evidence="3 4" id="KW-0067">ATP-binding</keyword>
<dbReference type="Pfam" id="PF06068">
    <property type="entry name" value="TIP49"/>
    <property type="match status" value="2"/>
</dbReference>
<keyword evidence="4" id="KW-0805">Transcription regulation</keyword>
<keyword evidence="8" id="KW-1185">Reference proteome</keyword>
<dbReference type="EC" id="3.6.4.12" evidence="4"/>
<organism evidence="8 9">
    <name type="scientific">Heterorhabditis bacteriophora</name>
    <name type="common">Entomopathogenic nematode worm</name>
    <dbReference type="NCBI Taxonomy" id="37862"/>
    <lineage>
        <taxon>Eukaryota</taxon>
        <taxon>Metazoa</taxon>
        <taxon>Ecdysozoa</taxon>
        <taxon>Nematoda</taxon>
        <taxon>Chromadorea</taxon>
        <taxon>Rhabditida</taxon>
        <taxon>Rhabditina</taxon>
        <taxon>Rhabditomorpha</taxon>
        <taxon>Strongyloidea</taxon>
        <taxon>Heterorhabditidae</taxon>
        <taxon>Heterorhabditis</taxon>
    </lineage>
</organism>
<keyword evidence="4" id="KW-0347">Helicase</keyword>
<dbReference type="Proteomes" id="UP000095283">
    <property type="component" value="Unplaced"/>
</dbReference>
<keyword evidence="1 4" id="KW-0547">Nucleotide-binding</keyword>
<dbReference type="Gene3D" id="3.40.50.300">
    <property type="entry name" value="P-loop containing nucleotide triphosphate hydrolases"/>
    <property type="match status" value="1"/>
</dbReference>
<evidence type="ECO:0000256" key="2">
    <source>
        <dbReference type="ARBA" id="ARBA00022801"/>
    </source>
</evidence>
<evidence type="ECO:0000313" key="9">
    <source>
        <dbReference type="WBParaSite" id="Hba_00380"/>
    </source>
</evidence>
<dbReference type="GO" id="GO:0003678">
    <property type="term" value="F:DNA helicase activity"/>
    <property type="evidence" value="ECO:0007669"/>
    <property type="project" value="UniProtKB-EC"/>
</dbReference>
<dbReference type="Pfam" id="PF17856">
    <property type="entry name" value="TIP49_C"/>
    <property type="match status" value="1"/>
</dbReference>
<protein>
    <recommendedName>
        <fullName evidence="4">RuvB-like helicase</fullName>
        <ecNumber evidence="4">3.6.4.12</ecNumber>
    </recommendedName>
</protein>
<evidence type="ECO:0000313" key="8">
    <source>
        <dbReference type="Proteomes" id="UP000095283"/>
    </source>
</evidence>
<dbReference type="GO" id="GO:0005524">
    <property type="term" value="F:ATP binding"/>
    <property type="evidence" value="ECO:0007669"/>
    <property type="project" value="UniProtKB-KW"/>
</dbReference>
<evidence type="ECO:0000256" key="1">
    <source>
        <dbReference type="ARBA" id="ARBA00022741"/>
    </source>
</evidence>
<keyword evidence="5" id="KW-0812">Transmembrane</keyword>